<evidence type="ECO:0000313" key="2">
    <source>
        <dbReference type="Proteomes" id="UP001230986"/>
    </source>
</evidence>
<dbReference type="EMBL" id="JASVEJ010000001">
    <property type="protein sequence ID" value="MDL5055880.1"/>
    <property type="molecule type" value="Genomic_DNA"/>
</dbReference>
<keyword evidence="2" id="KW-1185">Reference proteome</keyword>
<proteinExistence type="predicted"/>
<reference evidence="1 2" key="1">
    <citation type="submission" date="2023-06" db="EMBL/GenBank/DDBJ databases">
        <title>Whole genome sequence of Oscillatoria calcuttensis NRMC-F 0142.</title>
        <authorList>
            <person name="Shakena Fathima T."/>
            <person name="Muralitharan G."/>
            <person name="Thajuddin N."/>
        </authorList>
    </citation>
    <scope>NUCLEOTIDE SEQUENCE [LARGE SCALE GENOMIC DNA]</scope>
    <source>
        <strain evidence="1 2">NRMC-F 0142</strain>
    </source>
</reference>
<dbReference type="Proteomes" id="UP001230986">
    <property type="component" value="Unassembled WGS sequence"/>
</dbReference>
<organism evidence="1 2">
    <name type="scientific">Geitlerinema calcuttense NRMC-F 0142</name>
    <dbReference type="NCBI Taxonomy" id="2922238"/>
    <lineage>
        <taxon>Bacteria</taxon>
        <taxon>Bacillati</taxon>
        <taxon>Cyanobacteriota</taxon>
        <taxon>Cyanophyceae</taxon>
        <taxon>Geitlerinematales</taxon>
        <taxon>Geitlerinemataceae</taxon>
        <taxon>Geitlerinema</taxon>
    </lineage>
</organism>
<evidence type="ECO:0000313" key="1">
    <source>
        <dbReference type="EMBL" id="MDL5055880.1"/>
    </source>
</evidence>
<comment type="caution">
    <text evidence="1">The sequence shown here is derived from an EMBL/GenBank/DDBJ whole genome shotgun (WGS) entry which is preliminary data.</text>
</comment>
<name>A0ABT7LXQ2_9CYAN</name>
<gene>
    <name evidence="1" type="ORF">QQ055_00055</name>
</gene>
<sequence length="228" mass="25720">MGQINTLIAQGVSFRTISHRIQNNDKARYSLQRHTENCLKVNIGGAVEQKKVDQAVDVVKEFHELLLESKNALESARSSLTVNGKVDFSPRAWEVLVVYEDLDDINEKSGKPAVKKENLADLLARVEGNANIIPLHSFVKIQDCRKTYLETIARVDGIIDRFAKLSGAYQLPKDNEADKQLQEIKTRVQVRAAVSGRTYEAELQYFLEHYSSAIQPDIKHQLVSQSVM</sequence>
<dbReference type="RefSeq" id="WP_286003989.1">
    <property type="nucleotide sequence ID" value="NZ_JASVEJ010000001.1"/>
</dbReference>
<accession>A0ABT7LXQ2</accession>
<protein>
    <submittedName>
        <fullName evidence="1">Uncharacterized protein</fullName>
    </submittedName>
</protein>